<evidence type="ECO:0000256" key="2">
    <source>
        <dbReference type="SAM" id="SignalP"/>
    </source>
</evidence>
<feature type="chain" id="PRO_5046781062" evidence="2">
    <location>
        <begin position="30"/>
        <end position="235"/>
    </location>
</feature>
<feature type="region of interest" description="Disordered" evidence="1">
    <location>
        <begin position="60"/>
        <end position="235"/>
    </location>
</feature>
<proteinExistence type="predicted"/>
<feature type="signal peptide" evidence="2">
    <location>
        <begin position="1"/>
        <end position="29"/>
    </location>
</feature>
<evidence type="ECO:0000313" key="3">
    <source>
        <dbReference type="EMBL" id="MCP8939191.1"/>
    </source>
</evidence>
<accession>A0ABT1LDL0</accession>
<dbReference type="RefSeq" id="WP_254742206.1">
    <property type="nucleotide sequence ID" value="NZ_JANCLU010000010.1"/>
</dbReference>
<keyword evidence="2" id="KW-0732">Signal</keyword>
<keyword evidence="4" id="KW-1185">Reference proteome</keyword>
<protein>
    <submittedName>
        <fullName evidence="3">Uncharacterized protein</fullName>
    </submittedName>
</protein>
<dbReference type="EMBL" id="JANCLU010000010">
    <property type="protein sequence ID" value="MCP8939191.1"/>
    <property type="molecule type" value="Genomic_DNA"/>
</dbReference>
<evidence type="ECO:0000313" key="4">
    <source>
        <dbReference type="Proteomes" id="UP001205890"/>
    </source>
</evidence>
<name>A0ABT1LDL0_9HYPH</name>
<sequence>MASAPSRIVPLALAAFGVAMSFSAAPAKAAGVMDSFMNLLGLKQEEEQQIEYRDRAPLVVPPKMQLPPPQVSAAERSAAWPKDPDAEYRKAVENDKKTPVGLRPDRSAPNGRVPVANATRKTGGGGAAGPTVVDNYTPNRPSDRSIVGGEGGWVHPDKMQSFKNPQAEQTTTLAAGQEPTRNYLTDPPQGLRVPAGNASIAMPKKSLAKPAFIQEQEERDPLTPYRKQGQPQNDD</sequence>
<gene>
    <name evidence="3" type="ORF">NK718_11745</name>
</gene>
<comment type="caution">
    <text evidence="3">The sequence shown here is derived from an EMBL/GenBank/DDBJ whole genome shotgun (WGS) entry which is preliminary data.</text>
</comment>
<organism evidence="3 4">
    <name type="scientific">Alsobacter ponti</name>
    <dbReference type="NCBI Taxonomy" id="2962936"/>
    <lineage>
        <taxon>Bacteria</taxon>
        <taxon>Pseudomonadati</taxon>
        <taxon>Pseudomonadota</taxon>
        <taxon>Alphaproteobacteria</taxon>
        <taxon>Hyphomicrobiales</taxon>
        <taxon>Alsobacteraceae</taxon>
        <taxon>Alsobacter</taxon>
    </lineage>
</organism>
<reference evidence="3 4" key="1">
    <citation type="submission" date="2022-07" db="EMBL/GenBank/DDBJ databases">
        <authorList>
            <person name="Li W.-J."/>
            <person name="Deng Q.-Q."/>
        </authorList>
    </citation>
    <scope>NUCLEOTIDE SEQUENCE [LARGE SCALE GENOMIC DNA]</scope>
    <source>
        <strain evidence="3 4">SYSU M60028</strain>
    </source>
</reference>
<dbReference type="Proteomes" id="UP001205890">
    <property type="component" value="Unassembled WGS sequence"/>
</dbReference>
<feature type="compositionally biased region" description="Polar residues" evidence="1">
    <location>
        <begin position="161"/>
        <end position="183"/>
    </location>
</feature>
<evidence type="ECO:0000256" key="1">
    <source>
        <dbReference type="SAM" id="MobiDB-lite"/>
    </source>
</evidence>
<feature type="compositionally biased region" description="Basic and acidic residues" evidence="1">
    <location>
        <begin position="82"/>
        <end position="106"/>
    </location>
</feature>